<sequence length="66" mass="7172">MIIKLNGDTREIPGGTTVAHLVQELGLEGKRIAVEINETLVPRTQHATHELQENDEMEIVQAIGGG</sequence>
<dbReference type="GeneID" id="86991654"/>
<reference evidence="1 3" key="1">
    <citation type="journal article" date="2014" name="BMC Genomics">
        <title>The genome of the intracellular bacterium of the coastal bivalve, Solemya velum: a blueprint for thriving in and out of symbiosis.</title>
        <authorList>
            <person name="Dmytrenko O."/>
            <person name="Russell S.L."/>
            <person name="Loo W.T."/>
            <person name="Fontanez K.M."/>
            <person name="Liao L."/>
            <person name="Roeselers G."/>
            <person name="Sharma R."/>
            <person name="Stewart F.J."/>
            <person name="Newton I.L."/>
            <person name="Woyke T."/>
            <person name="Wu D."/>
            <person name="Lang J.M."/>
            <person name="Eisen J.A."/>
            <person name="Cavanaugh C.M."/>
        </authorList>
    </citation>
    <scope>NUCLEOTIDE SEQUENCE [LARGE SCALE GENOMIC DNA]</scope>
    <source>
        <strain evidence="1 3">WH</strain>
    </source>
</reference>
<dbReference type="EMBL" id="MPNX01000007">
    <property type="protein sequence ID" value="OOY35175.1"/>
    <property type="molecule type" value="Genomic_DNA"/>
</dbReference>
<organism evidence="1 3">
    <name type="scientific">Solemya velum gill symbiont</name>
    <dbReference type="NCBI Taxonomy" id="2340"/>
    <lineage>
        <taxon>Bacteria</taxon>
        <taxon>Pseudomonadati</taxon>
        <taxon>Pseudomonadota</taxon>
        <taxon>Gammaproteobacteria</taxon>
        <taxon>sulfur-oxidizing symbionts</taxon>
    </lineage>
</organism>
<dbReference type="STRING" id="2340.JV46_10560"/>
<reference evidence="2 4" key="2">
    <citation type="submission" date="2016-11" db="EMBL/GenBank/DDBJ databases">
        <title>Mixed transmission modes and dynamic genome evolution in an obligate animal-bacterial symbiosis.</title>
        <authorList>
            <person name="Russell S.L."/>
            <person name="Corbett-Detig R.B."/>
            <person name="Cavanaugh C.M."/>
        </authorList>
    </citation>
    <scope>NUCLEOTIDE SEQUENCE [LARGE SCALE GENOMIC DNA]</scope>
    <source>
        <strain evidence="2">MA-KB16</strain>
    </source>
</reference>
<dbReference type="SUPFAM" id="SSF54285">
    <property type="entry name" value="MoaD/ThiS"/>
    <property type="match status" value="1"/>
</dbReference>
<protein>
    <submittedName>
        <fullName evidence="1">Sulfur carrier protein ThiS</fullName>
    </submittedName>
    <submittedName>
        <fullName evidence="2">Thiamine biosynthesis protein ThiS</fullName>
    </submittedName>
</protein>
<dbReference type="Proteomes" id="UP000030856">
    <property type="component" value="Unassembled WGS sequence"/>
</dbReference>
<dbReference type="NCBIfam" id="TIGR01683">
    <property type="entry name" value="thiS"/>
    <property type="match status" value="1"/>
</dbReference>
<dbReference type="CDD" id="cd00565">
    <property type="entry name" value="Ubl_ThiS"/>
    <property type="match status" value="1"/>
</dbReference>
<dbReference type="eggNOG" id="COG2104">
    <property type="taxonomic scope" value="Bacteria"/>
</dbReference>
<dbReference type="Pfam" id="PF02597">
    <property type="entry name" value="ThiS"/>
    <property type="match status" value="1"/>
</dbReference>
<dbReference type="OrthoDB" id="9800283at2"/>
<gene>
    <name evidence="1" type="primary">thiS</name>
    <name evidence="2" type="ORF">BOV88_06585</name>
    <name evidence="1" type="ORF">JV46_10560</name>
</gene>
<comment type="caution">
    <text evidence="1">The sequence shown here is derived from an EMBL/GenBank/DDBJ whole genome shotgun (WGS) entry which is preliminary data.</text>
</comment>
<dbReference type="AlphaFoldDB" id="A0A0B0HBN1"/>
<evidence type="ECO:0000313" key="4">
    <source>
        <dbReference type="Proteomes" id="UP000190962"/>
    </source>
</evidence>
<dbReference type="InterPro" id="IPR010035">
    <property type="entry name" value="Thi_S"/>
</dbReference>
<dbReference type="Proteomes" id="UP000190962">
    <property type="component" value="Unassembled WGS sequence"/>
</dbReference>
<evidence type="ECO:0000313" key="3">
    <source>
        <dbReference type="Proteomes" id="UP000030856"/>
    </source>
</evidence>
<proteinExistence type="predicted"/>
<evidence type="ECO:0000313" key="1">
    <source>
        <dbReference type="EMBL" id="KHF25279.1"/>
    </source>
</evidence>
<dbReference type="InterPro" id="IPR003749">
    <property type="entry name" value="ThiS/MoaD-like"/>
</dbReference>
<keyword evidence="3" id="KW-1185">Reference proteome</keyword>
<dbReference type="PANTHER" id="PTHR34472">
    <property type="entry name" value="SULFUR CARRIER PROTEIN THIS"/>
    <property type="match status" value="1"/>
</dbReference>
<dbReference type="RefSeq" id="WP_043117498.1">
    <property type="nucleotide sequence ID" value="NZ_JRAA01000002.1"/>
</dbReference>
<accession>A0A0B0HBN1</accession>
<dbReference type="EMBL" id="JRAA01000002">
    <property type="protein sequence ID" value="KHF25279.1"/>
    <property type="molecule type" value="Genomic_DNA"/>
</dbReference>
<dbReference type="Gene3D" id="3.10.20.30">
    <property type="match status" value="1"/>
</dbReference>
<name>A0A0B0HBN1_SOVGS</name>
<dbReference type="PANTHER" id="PTHR34472:SF1">
    <property type="entry name" value="SULFUR CARRIER PROTEIN THIS"/>
    <property type="match status" value="1"/>
</dbReference>
<evidence type="ECO:0000313" key="2">
    <source>
        <dbReference type="EMBL" id="OOY35175.1"/>
    </source>
</evidence>
<dbReference type="InterPro" id="IPR016155">
    <property type="entry name" value="Mopterin_synth/thiamin_S_b"/>
</dbReference>
<dbReference type="InterPro" id="IPR012675">
    <property type="entry name" value="Beta-grasp_dom_sf"/>
</dbReference>